<reference evidence="1" key="1">
    <citation type="submission" date="2020-08" db="EMBL/GenBank/DDBJ databases">
        <title>Sequencing the genomes of 1000 actinobacteria strains.</title>
        <authorList>
            <person name="Klenk H.-P."/>
        </authorList>
    </citation>
    <scope>NUCLEOTIDE SEQUENCE</scope>
    <source>
        <strain evidence="1">DSM 20582</strain>
    </source>
</reference>
<dbReference type="Proteomes" id="UP000612712">
    <property type="component" value="Unassembled WGS sequence"/>
</dbReference>
<evidence type="ECO:0000313" key="1">
    <source>
        <dbReference type="EMBL" id="MBB3114972.1"/>
    </source>
</evidence>
<sequence>MGDASGAKMHEDRDWADVMNVVRGQAVQEIGWDEDCDSRISEALEDAIGEPLSTEEDNDIVDVVLLWWRKGDGDLVDGLVDATRNLGEDGRIWLLTPAAGTAGTVETGEIAESAQLAGLVQTSANRIGDWQGACLVGSGTKR</sequence>
<organism evidence="1 2">
    <name type="scientific">Corynebacterium bovis DSM 20582 = CIP 54.80</name>
    <dbReference type="NCBI Taxonomy" id="927655"/>
    <lineage>
        <taxon>Bacteria</taxon>
        <taxon>Bacillati</taxon>
        <taxon>Actinomycetota</taxon>
        <taxon>Actinomycetes</taxon>
        <taxon>Mycobacteriales</taxon>
        <taxon>Corynebacteriaceae</taxon>
        <taxon>Corynebacterium</taxon>
    </lineage>
</organism>
<comment type="caution">
    <text evidence="1">The sequence shown here is derived from an EMBL/GenBank/DDBJ whole genome shotgun (WGS) entry which is preliminary data.</text>
</comment>
<name>A0A8I0CK10_9CORY</name>
<evidence type="ECO:0000313" key="2">
    <source>
        <dbReference type="Proteomes" id="UP000612712"/>
    </source>
</evidence>
<dbReference type="AlphaFoldDB" id="A0A8I0CK10"/>
<evidence type="ECO:0008006" key="3">
    <source>
        <dbReference type="Google" id="ProtNLM"/>
    </source>
</evidence>
<protein>
    <recommendedName>
        <fullName evidence="3">DUF3052 domain-containing protein</fullName>
    </recommendedName>
</protein>
<dbReference type="InterPro" id="IPR021412">
    <property type="entry name" value="DUF3052"/>
</dbReference>
<gene>
    <name evidence="1" type="ORF">FHU32_000160</name>
</gene>
<dbReference type="Pfam" id="PF11253">
    <property type="entry name" value="DUF3052"/>
    <property type="match status" value="1"/>
</dbReference>
<proteinExistence type="predicted"/>
<dbReference type="RefSeq" id="WP_010269317.1">
    <property type="nucleotide sequence ID" value="NZ_AENJ01000182.1"/>
</dbReference>
<dbReference type="EMBL" id="JACHWT010000001">
    <property type="protein sequence ID" value="MBB3114972.1"/>
    <property type="molecule type" value="Genomic_DNA"/>
</dbReference>
<dbReference type="GeneID" id="60808534"/>
<accession>A0A8I0CK10</accession>